<dbReference type="PANTHER" id="PTHR13612">
    <property type="entry name" value="ENHANCER OF MRNA-DECAPPING PROTEIN 3"/>
    <property type="match status" value="1"/>
</dbReference>
<evidence type="ECO:0000256" key="2">
    <source>
        <dbReference type="ARBA" id="ARBA00006610"/>
    </source>
</evidence>
<dbReference type="RefSeq" id="XP_018983241.1">
    <property type="nucleotide sequence ID" value="XM_019129821.1"/>
</dbReference>
<dbReference type="GeneID" id="30147674"/>
<comment type="similarity">
    <text evidence="2">Belongs to the EDC3 family.</text>
</comment>
<dbReference type="Proteomes" id="UP000094336">
    <property type="component" value="Unassembled WGS sequence"/>
</dbReference>
<proteinExistence type="inferred from homology"/>
<dbReference type="PROSITE" id="PS51385">
    <property type="entry name" value="YJEF_N"/>
    <property type="match status" value="1"/>
</dbReference>
<dbReference type="InterPro" id="IPR004443">
    <property type="entry name" value="YjeF_N_dom"/>
</dbReference>
<dbReference type="GO" id="GO:0000932">
    <property type="term" value="C:P-body"/>
    <property type="evidence" value="ECO:0007669"/>
    <property type="project" value="UniProtKB-SubCell"/>
</dbReference>
<feature type="domain" description="YjeF N-terminal" evidence="6">
    <location>
        <begin position="247"/>
        <end position="489"/>
    </location>
</feature>
<dbReference type="InterPro" id="IPR019050">
    <property type="entry name" value="FDF_dom"/>
</dbReference>
<dbReference type="GO" id="GO:0031087">
    <property type="term" value="P:deadenylation-independent decapping of nuclear-transcribed mRNA"/>
    <property type="evidence" value="ECO:0007669"/>
    <property type="project" value="TreeGrafter"/>
</dbReference>
<reference evidence="9" key="1">
    <citation type="submission" date="2016-05" db="EMBL/GenBank/DDBJ databases">
        <title>Comparative genomics of biotechnologically important yeasts.</title>
        <authorList>
            <consortium name="DOE Joint Genome Institute"/>
            <person name="Riley R."/>
            <person name="Haridas S."/>
            <person name="Wolfe K.H."/>
            <person name="Lopes M.R."/>
            <person name="Hittinger C.T."/>
            <person name="Goker M."/>
            <person name="Salamov A."/>
            <person name="Wisecaver J."/>
            <person name="Long T.M."/>
            <person name="Aerts A.L."/>
            <person name="Barry K."/>
            <person name="Choi C."/>
            <person name="Clum A."/>
            <person name="Coughlan A.Y."/>
            <person name="Deshpande S."/>
            <person name="Douglass A.P."/>
            <person name="Hanson S.J."/>
            <person name="Klenk H.-P."/>
            <person name="Labutti K."/>
            <person name="Lapidus A."/>
            <person name="Lindquist E."/>
            <person name="Lipzen A."/>
            <person name="Meier-Kolthoff J.P."/>
            <person name="Ohm R.A."/>
            <person name="Otillar R.P."/>
            <person name="Pangilinan J."/>
            <person name="Peng Y."/>
            <person name="Rokas A."/>
            <person name="Rosa C.A."/>
            <person name="Scheuner C."/>
            <person name="Sibirny A.A."/>
            <person name="Slot J.C."/>
            <person name="Stielow J.B."/>
            <person name="Sun H."/>
            <person name="Kurtzman C.P."/>
            <person name="Blackwell M."/>
            <person name="Grigoriev I.V."/>
            <person name="Jeffries T.W."/>
        </authorList>
    </citation>
    <scope>NUCLEOTIDE SEQUENCE [LARGE SCALE GENOMIC DNA]</scope>
    <source>
        <strain evidence="9">NRRL Y-12698</strain>
    </source>
</reference>
<dbReference type="PANTHER" id="PTHR13612:SF0">
    <property type="entry name" value="ENHANCER OF MRNA-DECAPPING PROTEIN 3"/>
    <property type="match status" value="1"/>
</dbReference>
<evidence type="ECO:0000259" key="6">
    <source>
        <dbReference type="PROSITE" id="PS51385"/>
    </source>
</evidence>
<sequence>MSDFANYTVELFLKDNQRVGGTVAHVADQKVTLSDAKFLPNGSHFPTFTVEGTHIQDLKVVSLPANMKRRKAKTKTTLDDAIVFSSATIPSPEYPPAKQLQAVNTSNRRKNARGPRATLIQDDPDWDTDVSESVGTDFDFSSNLRKFDKHRVFEELRASDTVAHSDRLVGHNKLDSPKTKYENTEMVLNLQTDGWDSNGNTRASTPSKKDLLAKRGSKASVSEASSANLRKLLHGKEEVPVCSPIQLLEIERLSIENYKLSAEIMAENAAVNLQSVVVGILGGSSRLASSNHNAPPLVVLLVGNNRAGIRTLACGRHLSNRGVRSVAFLLNSGSNNASPDRNANEDEELDSHLRYQLSLFKLFGGRVFNQMGALTSFLKSLDSPVELIVDGLQGFDSNISDLWGADLKLCTGLITWTNQQACGKLSIDIPSGLDPGSGQLTLDDLRVESKWVVSCGLPLNGLLQAYRLHFDTQWIHFLVDIGVPTALYKKGSFRKFDRVWFTDAGVAQLSLS</sequence>
<dbReference type="Pfam" id="PF03853">
    <property type="entry name" value="YjeF_N"/>
    <property type="match status" value="1"/>
</dbReference>
<comment type="subcellular location">
    <subcellularLocation>
        <location evidence="1">Cytoplasm</location>
        <location evidence="1">P-body</location>
    </subcellularLocation>
</comment>
<dbReference type="STRING" id="984486.A0A1E3QJP5"/>
<dbReference type="PROSITE" id="PS51512">
    <property type="entry name" value="DFDF"/>
    <property type="match status" value="1"/>
</dbReference>
<dbReference type="OrthoDB" id="10030313at2759"/>
<evidence type="ECO:0000259" key="7">
    <source>
        <dbReference type="PROSITE" id="PS51512"/>
    </source>
</evidence>
<evidence type="ECO:0000256" key="1">
    <source>
        <dbReference type="ARBA" id="ARBA00004201"/>
    </source>
</evidence>
<feature type="compositionally biased region" description="Polar residues" evidence="5">
    <location>
        <begin position="192"/>
        <end position="206"/>
    </location>
</feature>
<dbReference type="SUPFAM" id="SSF64153">
    <property type="entry name" value="YjeF N-terminal domain-like"/>
    <property type="match status" value="1"/>
</dbReference>
<dbReference type="GO" id="GO:0033962">
    <property type="term" value="P:P-body assembly"/>
    <property type="evidence" value="ECO:0007669"/>
    <property type="project" value="TreeGrafter"/>
</dbReference>
<dbReference type="EMBL" id="KV454438">
    <property type="protein sequence ID" value="ODQ77913.1"/>
    <property type="molecule type" value="Genomic_DNA"/>
</dbReference>
<organism evidence="8 9">
    <name type="scientific">Babjeviella inositovora NRRL Y-12698</name>
    <dbReference type="NCBI Taxonomy" id="984486"/>
    <lineage>
        <taxon>Eukaryota</taxon>
        <taxon>Fungi</taxon>
        <taxon>Dikarya</taxon>
        <taxon>Ascomycota</taxon>
        <taxon>Saccharomycotina</taxon>
        <taxon>Pichiomycetes</taxon>
        <taxon>Serinales incertae sedis</taxon>
        <taxon>Babjeviella</taxon>
    </lineage>
</organism>
<dbReference type="InterPro" id="IPR036652">
    <property type="entry name" value="YjeF_N_dom_sf"/>
</dbReference>
<evidence type="ECO:0000256" key="3">
    <source>
        <dbReference type="ARBA" id="ARBA00015797"/>
    </source>
</evidence>
<feature type="region of interest" description="Disordered" evidence="5">
    <location>
        <begin position="104"/>
        <end position="124"/>
    </location>
</feature>
<dbReference type="InterPro" id="IPR025762">
    <property type="entry name" value="DFDF"/>
</dbReference>
<evidence type="ECO:0000313" key="9">
    <source>
        <dbReference type="Proteomes" id="UP000094336"/>
    </source>
</evidence>
<dbReference type="AlphaFoldDB" id="A0A1E3QJP5"/>
<evidence type="ECO:0000256" key="5">
    <source>
        <dbReference type="SAM" id="MobiDB-lite"/>
    </source>
</evidence>
<feature type="domain" description="DFDF" evidence="7">
    <location>
        <begin position="126"/>
        <end position="162"/>
    </location>
</feature>
<dbReference type="Pfam" id="PF09532">
    <property type="entry name" value="FDF"/>
    <property type="match status" value="1"/>
</dbReference>
<dbReference type="GO" id="GO:0003729">
    <property type="term" value="F:mRNA binding"/>
    <property type="evidence" value="ECO:0007669"/>
    <property type="project" value="TreeGrafter"/>
</dbReference>
<keyword evidence="4" id="KW-0963">Cytoplasm</keyword>
<protein>
    <recommendedName>
        <fullName evidence="3">Enhancer of mRNA-decapping protein 3</fullName>
    </recommendedName>
</protein>
<name>A0A1E3QJP5_9ASCO</name>
<keyword evidence="9" id="KW-1185">Reference proteome</keyword>
<dbReference type="Gene3D" id="3.40.50.10260">
    <property type="entry name" value="YjeF N-terminal domain"/>
    <property type="match status" value="1"/>
</dbReference>
<gene>
    <name evidence="8" type="ORF">BABINDRAFT_163284</name>
</gene>
<accession>A0A1E3QJP5</accession>
<dbReference type="SMART" id="SM01199">
    <property type="entry name" value="FDF"/>
    <property type="match status" value="1"/>
</dbReference>
<evidence type="ECO:0000313" key="8">
    <source>
        <dbReference type="EMBL" id="ODQ77913.1"/>
    </source>
</evidence>
<feature type="region of interest" description="Disordered" evidence="5">
    <location>
        <begin position="192"/>
        <end position="217"/>
    </location>
</feature>
<evidence type="ECO:0000256" key="4">
    <source>
        <dbReference type="ARBA" id="ARBA00022490"/>
    </source>
</evidence>